<dbReference type="InterPro" id="IPR036390">
    <property type="entry name" value="WH_DNA-bd_sf"/>
</dbReference>
<dbReference type="SUPFAM" id="SSF46785">
    <property type="entry name" value="Winged helix' DNA-binding domain"/>
    <property type="match status" value="1"/>
</dbReference>
<dbReference type="InterPro" id="IPR036388">
    <property type="entry name" value="WH-like_DNA-bd_sf"/>
</dbReference>
<dbReference type="EMBL" id="BAAANN010000052">
    <property type="protein sequence ID" value="GAA1989566.1"/>
    <property type="molecule type" value="Genomic_DNA"/>
</dbReference>
<proteinExistence type="predicted"/>
<dbReference type="SMART" id="SM00347">
    <property type="entry name" value="HTH_MARR"/>
    <property type="match status" value="1"/>
</dbReference>
<reference evidence="2 3" key="1">
    <citation type="journal article" date="2019" name="Int. J. Syst. Evol. Microbiol.">
        <title>The Global Catalogue of Microorganisms (GCM) 10K type strain sequencing project: providing services to taxonomists for standard genome sequencing and annotation.</title>
        <authorList>
            <consortium name="The Broad Institute Genomics Platform"/>
            <consortium name="The Broad Institute Genome Sequencing Center for Infectious Disease"/>
            <person name="Wu L."/>
            <person name="Ma J."/>
        </authorList>
    </citation>
    <scope>NUCLEOTIDE SEQUENCE [LARGE SCALE GENOMIC DNA]</scope>
    <source>
        <strain evidence="2 3">JCM 14545</strain>
    </source>
</reference>
<gene>
    <name evidence="2" type="ORF">GCM10009754_79810</name>
</gene>
<comment type="caution">
    <text evidence="2">The sequence shown here is derived from an EMBL/GenBank/DDBJ whole genome shotgun (WGS) entry which is preliminary data.</text>
</comment>
<dbReference type="PANTHER" id="PTHR33164:SF43">
    <property type="entry name" value="HTH-TYPE TRANSCRIPTIONAL REPRESSOR YETL"/>
    <property type="match status" value="1"/>
</dbReference>
<organism evidence="2 3">
    <name type="scientific">Amycolatopsis minnesotensis</name>
    <dbReference type="NCBI Taxonomy" id="337894"/>
    <lineage>
        <taxon>Bacteria</taxon>
        <taxon>Bacillati</taxon>
        <taxon>Actinomycetota</taxon>
        <taxon>Actinomycetes</taxon>
        <taxon>Pseudonocardiales</taxon>
        <taxon>Pseudonocardiaceae</taxon>
        <taxon>Amycolatopsis</taxon>
    </lineage>
</organism>
<dbReference type="RefSeq" id="WP_344430794.1">
    <property type="nucleotide sequence ID" value="NZ_BAAANN010000052.1"/>
</dbReference>
<dbReference type="Gene3D" id="1.10.10.10">
    <property type="entry name" value="Winged helix-like DNA-binding domain superfamily/Winged helix DNA-binding domain"/>
    <property type="match status" value="1"/>
</dbReference>
<dbReference type="Pfam" id="PF12802">
    <property type="entry name" value="MarR_2"/>
    <property type="match status" value="1"/>
</dbReference>
<protein>
    <recommendedName>
        <fullName evidence="1">HTH marR-type domain-containing protein</fullName>
    </recommendedName>
</protein>
<evidence type="ECO:0000259" key="1">
    <source>
        <dbReference type="PROSITE" id="PS50995"/>
    </source>
</evidence>
<name>A0ABN2SN30_9PSEU</name>
<keyword evidence="3" id="KW-1185">Reference proteome</keyword>
<feature type="domain" description="HTH marR-type" evidence="1">
    <location>
        <begin position="4"/>
        <end position="145"/>
    </location>
</feature>
<dbReference type="PROSITE" id="PS50995">
    <property type="entry name" value="HTH_MARR_2"/>
    <property type="match status" value="1"/>
</dbReference>
<dbReference type="Proteomes" id="UP001501116">
    <property type="component" value="Unassembled WGS sequence"/>
</dbReference>
<accession>A0ABN2SN30</accession>
<dbReference type="InterPro" id="IPR039422">
    <property type="entry name" value="MarR/SlyA-like"/>
</dbReference>
<sequence length="146" mass="16588">MDEYRELMRYLHRAALLSERAGERRFTERIGIGRTQFLVLRTISDAAETPSQQAIADLLSLTKGAVSRHVANARREGWLTIGSSPVSRRENALELTSAGRALVERGRAVQVEYEELSRPHLSKRDVVTTGRTLKTLCELLEQEERR</sequence>
<evidence type="ECO:0000313" key="2">
    <source>
        <dbReference type="EMBL" id="GAA1989566.1"/>
    </source>
</evidence>
<evidence type="ECO:0000313" key="3">
    <source>
        <dbReference type="Proteomes" id="UP001501116"/>
    </source>
</evidence>
<dbReference type="PANTHER" id="PTHR33164">
    <property type="entry name" value="TRANSCRIPTIONAL REGULATOR, MARR FAMILY"/>
    <property type="match status" value="1"/>
</dbReference>
<dbReference type="InterPro" id="IPR000835">
    <property type="entry name" value="HTH_MarR-typ"/>
</dbReference>